<dbReference type="RefSeq" id="WP_319844388.1">
    <property type="nucleotide sequence ID" value="NZ_JAXAFJ010000004.1"/>
</dbReference>
<dbReference type="EMBL" id="JAXAFJ010000004">
    <property type="protein sequence ID" value="MDX6806274.1"/>
    <property type="molecule type" value="Genomic_DNA"/>
</dbReference>
<dbReference type="InterPro" id="IPR025711">
    <property type="entry name" value="PepSY"/>
</dbReference>
<feature type="signal peptide" evidence="1">
    <location>
        <begin position="1"/>
        <end position="22"/>
    </location>
</feature>
<keyword evidence="1" id="KW-0732">Signal</keyword>
<evidence type="ECO:0000313" key="3">
    <source>
        <dbReference type="EMBL" id="MDX6806274.1"/>
    </source>
</evidence>
<feature type="domain" description="PepSY" evidence="2">
    <location>
        <begin position="9"/>
        <end position="87"/>
    </location>
</feature>
<gene>
    <name evidence="3" type="ORF">SCD90_09370</name>
</gene>
<evidence type="ECO:0000259" key="2">
    <source>
        <dbReference type="Pfam" id="PF13670"/>
    </source>
</evidence>
<dbReference type="Pfam" id="PF13670">
    <property type="entry name" value="PepSY_2"/>
    <property type="match status" value="1"/>
</dbReference>
<proteinExistence type="predicted"/>
<accession>A0ABU4RQ96</accession>
<evidence type="ECO:0000313" key="4">
    <source>
        <dbReference type="Proteomes" id="UP001274321"/>
    </source>
</evidence>
<keyword evidence="4" id="KW-1185">Reference proteome</keyword>
<protein>
    <submittedName>
        <fullName evidence="3">PepSY domain-containing protein</fullName>
    </submittedName>
</protein>
<sequence>MMTLKAGLALAALAAFSLPALANDDAQGSREGWMSAGAVSSKLEAQGYTRITEIEADDGVYEVDATAPEGHRVDLKVNPTTAEILRSERDDD</sequence>
<comment type="caution">
    <text evidence="3">The sequence shown here is derived from an EMBL/GenBank/DDBJ whole genome shotgun (WGS) entry which is preliminary data.</text>
</comment>
<dbReference type="Proteomes" id="UP001274321">
    <property type="component" value="Unassembled WGS sequence"/>
</dbReference>
<feature type="chain" id="PRO_5045451095" evidence="1">
    <location>
        <begin position="23"/>
        <end position="92"/>
    </location>
</feature>
<reference evidence="3 4" key="1">
    <citation type="submission" date="2023-11" db="EMBL/GenBank/DDBJ databases">
        <authorList>
            <person name="Bao R."/>
        </authorList>
    </citation>
    <scope>NUCLEOTIDE SEQUENCE [LARGE SCALE GENOMIC DNA]</scope>
    <source>
        <strain evidence="3 4">PJ23</strain>
    </source>
</reference>
<name>A0ABU4RQ96_9HYPH</name>
<evidence type="ECO:0000256" key="1">
    <source>
        <dbReference type="SAM" id="SignalP"/>
    </source>
</evidence>
<organism evidence="3 4">
    <name type="scientific">Terrihabitans rhizophilus</name>
    <dbReference type="NCBI Taxonomy" id="3092662"/>
    <lineage>
        <taxon>Bacteria</taxon>
        <taxon>Pseudomonadati</taxon>
        <taxon>Pseudomonadota</taxon>
        <taxon>Alphaproteobacteria</taxon>
        <taxon>Hyphomicrobiales</taxon>
        <taxon>Terrihabitans</taxon>
    </lineage>
</organism>